<dbReference type="KEGG" id="psyr:N018_11940"/>
<keyword evidence="1" id="KW-1133">Transmembrane helix</keyword>
<proteinExistence type="predicted"/>
<name>W0MYQ9_PSESX</name>
<dbReference type="EMBL" id="CP007014">
    <property type="protein sequence ID" value="AHG43567.1"/>
    <property type="molecule type" value="Genomic_DNA"/>
</dbReference>
<organism evidence="2 3">
    <name type="scientific">Pseudomonas syringae CC1557</name>
    <dbReference type="NCBI Taxonomy" id="1357279"/>
    <lineage>
        <taxon>Bacteria</taxon>
        <taxon>Pseudomonadati</taxon>
        <taxon>Pseudomonadota</taxon>
        <taxon>Gammaproteobacteria</taxon>
        <taxon>Pseudomonadales</taxon>
        <taxon>Pseudomonadaceae</taxon>
        <taxon>Pseudomonas</taxon>
        <taxon>Pseudomonas syringae</taxon>
    </lineage>
</organism>
<keyword evidence="1" id="KW-0812">Transmembrane</keyword>
<sequence>MLEVWKLFARMNMHSMINGVFGFISFFYSANIQSRFPTAPDVSVARGKDGQVRDGLCVKPLRRLRVGDLRA</sequence>
<evidence type="ECO:0000313" key="2">
    <source>
        <dbReference type="EMBL" id="AHG43567.1"/>
    </source>
</evidence>
<accession>W0MYQ9</accession>
<keyword evidence="1" id="KW-0472">Membrane</keyword>
<dbReference type="HOGENOM" id="CLU_2737049_0_0_6"/>
<dbReference type="AlphaFoldDB" id="W0MYQ9"/>
<dbReference type="STRING" id="1357279.N018_11940"/>
<feature type="transmembrane region" description="Helical" evidence="1">
    <location>
        <begin position="12"/>
        <end position="30"/>
    </location>
</feature>
<reference evidence="2 3" key="1">
    <citation type="submission" date="2013-12" db="EMBL/GenBank/DDBJ databases">
        <title>Interactions Between Genome Architecture and Virulence Genes in Pseudomonas syringae, strain CC1557 as a model.</title>
        <authorList>
            <person name="Baltrus D."/>
            <person name="Hockett K."/>
            <person name="Karlsrud E."/>
            <person name="Dougherty K."/>
            <person name="Nishimura M."/>
        </authorList>
    </citation>
    <scope>NUCLEOTIDE SEQUENCE [LARGE SCALE GENOMIC DNA]</scope>
    <source>
        <strain evidence="2 3">CC1557</strain>
    </source>
</reference>
<gene>
    <name evidence="2" type="ORF">N018_11940</name>
</gene>
<protein>
    <submittedName>
        <fullName evidence="2">Uncharacterized protein</fullName>
    </submittedName>
</protein>
<dbReference type="Proteomes" id="UP000019089">
    <property type="component" value="Chromosome"/>
</dbReference>
<evidence type="ECO:0000313" key="3">
    <source>
        <dbReference type="Proteomes" id="UP000019089"/>
    </source>
</evidence>
<evidence type="ECO:0000256" key="1">
    <source>
        <dbReference type="SAM" id="Phobius"/>
    </source>
</evidence>